<keyword evidence="13 14" id="KW-0472">Membrane</keyword>
<evidence type="ECO:0000256" key="7">
    <source>
        <dbReference type="ARBA" id="ARBA00022692"/>
    </source>
</evidence>
<keyword evidence="10 14" id="KW-0067">ATP-binding</keyword>
<comment type="function">
    <text evidence="14">Member of a two-component regulatory system.</text>
</comment>
<keyword evidence="3 14" id="KW-1003">Cell membrane</keyword>
<keyword evidence="8 14" id="KW-0547">Nucleotide-binding</keyword>
<proteinExistence type="predicted"/>
<dbReference type="SMART" id="SM00387">
    <property type="entry name" value="HATPase_c"/>
    <property type="match status" value="1"/>
</dbReference>
<dbReference type="InterPro" id="IPR036890">
    <property type="entry name" value="HATPase_C_sf"/>
</dbReference>
<evidence type="ECO:0000256" key="3">
    <source>
        <dbReference type="ARBA" id="ARBA00022475"/>
    </source>
</evidence>
<dbReference type="PROSITE" id="PS50885">
    <property type="entry name" value="HAMP"/>
    <property type="match status" value="1"/>
</dbReference>
<dbReference type="CDD" id="cd00075">
    <property type="entry name" value="HATPase"/>
    <property type="match status" value="1"/>
</dbReference>
<dbReference type="Pfam" id="PF00672">
    <property type="entry name" value="HAMP"/>
    <property type="match status" value="1"/>
</dbReference>
<dbReference type="PANTHER" id="PTHR45436">
    <property type="entry name" value="SENSOR HISTIDINE KINASE YKOH"/>
    <property type="match status" value="1"/>
</dbReference>
<dbReference type="Pfam" id="PF02518">
    <property type="entry name" value="HATPase_c"/>
    <property type="match status" value="1"/>
</dbReference>
<evidence type="ECO:0000256" key="8">
    <source>
        <dbReference type="ARBA" id="ARBA00022741"/>
    </source>
</evidence>
<dbReference type="RefSeq" id="WP_043375468.1">
    <property type="nucleotide sequence ID" value="NZ_CP006704.1"/>
</dbReference>
<evidence type="ECO:0000259" key="15">
    <source>
        <dbReference type="PROSITE" id="PS50109"/>
    </source>
</evidence>
<feature type="transmembrane region" description="Helical" evidence="14">
    <location>
        <begin position="156"/>
        <end position="179"/>
    </location>
</feature>
<feature type="domain" description="HAMP" evidence="16">
    <location>
        <begin position="180"/>
        <end position="237"/>
    </location>
</feature>
<keyword evidence="12 14" id="KW-0902">Two-component regulatory system</keyword>
<organism evidence="17 18">
    <name type="scientific">Comamonas testosteroni TK102</name>
    <dbReference type="NCBI Taxonomy" id="1392005"/>
    <lineage>
        <taxon>Bacteria</taxon>
        <taxon>Pseudomonadati</taxon>
        <taxon>Pseudomonadota</taxon>
        <taxon>Betaproteobacteria</taxon>
        <taxon>Burkholderiales</taxon>
        <taxon>Comamonadaceae</taxon>
        <taxon>Comamonas</taxon>
    </lineage>
</organism>
<keyword evidence="9 14" id="KW-0418">Kinase</keyword>
<feature type="domain" description="Histidine kinase" evidence="15">
    <location>
        <begin position="245"/>
        <end position="459"/>
    </location>
</feature>
<evidence type="ECO:0000256" key="14">
    <source>
        <dbReference type="RuleBase" id="RU364088"/>
    </source>
</evidence>
<dbReference type="InterPro" id="IPR003660">
    <property type="entry name" value="HAMP_dom"/>
</dbReference>
<dbReference type="PRINTS" id="PR00344">
    <property type="entry name" value="BCTRLSENSOR"/>
</dbReference>
<dbReference type="Pfam" id="PF00512">
    <property type="entry name" value="HisKA"/>
    <property type="match status" value="1"/>
</dbReference>
<protein>
    <recommendedName>
        <fullName evidence="14">Sensor protein</fullName>
        <ecNumber evidence="14">2.7.13.3</ecNumber>
    </recommendedName>
</protein>
<evidence type="ECO:0000313" key="18">
    <source>
        <dbReference type="Proteomes" id="UP000028782"/>
    </source>
</evidence>
<keyword evidence="6 14" id="KW-0808">Transferase</keyword>
<dbReference type="Proteomes" id="UP000028782">
    <property type="component" value="Chromosome"/>
</dbReference>
<comment type="catalytic activity">
    <reaction evidence="1 14">
        <text>ATP + protein L-histidine = ADP + protein N-phospho-L-histidine.</text>
        <dbReference type="EC" id="2.7.13.3"/>
    </reaction>
</comment>
<dbReference type="EC" id="2.7.13.3" evidence="14"/>
<dbReference type="GO" id="GO:0000155">
    <property type="term" value="F:phosphorelay sensor kinase activity"/>
    <property type="evidence" value="ECO:0007669"/>
    <property type="project" value="InterPro"/>
</dbReference>
<evidence type="ECO:0000256" key="4">
    <source>
        <dbReference type="ARBA" id="ARBA00022519"/>
    </source>
</evidence>
<evidence type="ECO:0000256" key="6">
    <source>
        <dbReference type="ARBA" id="ARBA00022679"/>
    </source>
</evidence>
<dbReference type="Gene3D" id="6.10.340.10">
    <property type="match status" value="1"/>
</dbReference>
<keyword evidence="5" id="KW-0597">Phosphoprotein</keyword>
<evidence type="ECO:0000313" key="17">
    <source>
        <dbReference type="EMBL" id="AIJ49273.1"/>
    </source>
</evidence>
<evidence type="ECO:0000256" key="10">
    <source>
        <dbReference type="ARBA" id="ARBA00022840"/>
    </source>
</evidence>
<keyword evidence="11 14" id="KW-1133">Transmembrane helix</keyword>
<evidence type="ECO:0000256" key="9">
    <source>
        <dbReference type="ARBA" id="ARBA00022777"/>
    </source>
</evidence>
<dbReference type="EMBL" id="CP006704">
    <property type="protein sequence ID" value="AIJ49273.1"/>
    <property type="molecule type" value="Genomic_DNA"/>
</dbReference>
<dbReference type="InterPro" id="IPR006290">
    <property type="entry name" value="CztS_silS_copS"/>
</dbReference>
<dbReference type="SMART" id="SM00304">
    <property type="entry name" value="HAMP"/>
    <property type="match status" value="1"/>
</dbReference>
<dbReference type="InterPro" id="IPR003594">
    <property type="entry name" value="HATPase_dom"/>
</dbReference>
<dbReference type="InterPro" id="IPR005467">
    <property type="entry name" value="His_kinase_dom"/>
</dbReference>
<reference evidence="17 18" key="1">
    <citation type="journal article" date="2014" name="Genome Announc.">
        <title>Complete Genome Sequence of Polychlorinated Biphenyl Degrader Comamonas testosteroni TK102 (NBRC 109938).</title>
        <authorList>
            <person name="Fukuda K."/>
            <person name="Hosoyama A."/>
            <person name="Tsuchikane K."/>
            <person name="Ohji S."/>
            <person name="Yamazoe A."/>
            <person name="Fujita N."/>
            <person name="Shintani M."/>
            <person name="Kimbara K."/>
        </authorList>
    </citation>
    <scope>NUCLEOTIDE SEQUENCE [LARGE SCALE GENOMIC DNA]</scope>
    <source>
        <strain evidence="17">TK102</strain>
    </source>
</reference>
<sequence>MTTDSTPSCAARIPNLSRRLSRSLALQTMLGLGLVCVAVYWGSWLALAQRQQESLEQKQVTVTHLLQQARANRSASSMQHMLSDFLTGHEDMSIRVSYTDGTLLFEKLHQPLDDVHSARRSFSVVLPAHVDQQEQQVVQVLLMLDRRPDDALLRQLAWILGLAAVSGALLVSMFSAWLVRRGLAPLHSLVEQTRQLGAKDLSRDWQTRLDDSNQPQELRPLIAQFNALLERLAVAYRQMEAFNADVAHELNTPLTTLISSCELALRKPRDAGELRDILASNLEDLQRMAGIVADMLFLSHADRGESAHRIQVASLASLADEVVEYHEAALQEADLQVRVQGDAQAQVDARLLRRALSNLLGNATRYATPGSCIEIQISMPQAGQVTLAVQNQGQAIAAEHLPRLFDRFYRSDAARSQADRNHGLGLSIVAAIARMHGGQAFAYSDRSVTSIGLSLPAGQDAQAPAPVSSGNRA</sequence>
<evidence type="ECO:0000256" key="5">
    <source>
        <dbReference type="ARBA" id="ARBA00022553"/>
    </source>
</evidence>
<dbReference type="Gene3D" id="3.30.565.10">
    <property type="entry name" value="Histidine kinase-like ATPase, C-terminal domain"/>
    <property type="match status" value="1"/>
</dbReference>
<dbReference type="PANTHER" id="PTHR45436:SF9">
    <property type="entry name" value="SENSOR PROTEIN"/>
    <property type="match status" value="1"/>
</dbReference>
<dbReference type="InterPro" id="IPR004358">
    <property type="entry name" value="Sig_transdc_His_kin-like_C"/>
</dbReference>
<dbReference type="SUPFAM" id="SSF47384">
    <property type="entry name" value="Homodimeric domain of signal transducing histidine kinase"/>
    <property type="match status" value="1"/>
</dbReference>
<evidence type="ECO:0000259" key="16">
    <source>
        <dbReference type="PROSITE" id="PS50885"/>
    </source>
</evidence>
<dbReference type="Gene3D" id="1.10.287.130">
    <property type="match status" value="1"/>
</dbReference>
<dbReference type="KEGG" id="ctes:O987_26015"/>
<feature type="transmembrane region" description="Helical" evidence="14">
    <location>
        <begin position="24"/>
        <end position="48"/>
    </location>
</feature>
<dbReference type="PROSITE" id="PS50109">
    <property type="entry name" value="HIS_KIN"/>
    <property type="match status" value="1"/>
</dbReference>
<gene>
    <name evidence="17" type="ORF">O987_26015</name>
</gene>
<evidence type="ECO:0000256" key="13">
    <source>
        <dbReference type="ARBA" id="ARBA00023136"/>
    </source>
</evidence>
<dbReference type="GO" id="GO:0005524">
    <property type="term" value="F:ATP binding"/>
    <property type="evidence" value="ECO:0007669"/>
    <property type="project" value="UniProtKB-KW"/>
</dbReference>
<dbReference type="InterPro" id="IPR036097">
    <property type="entry name" value="HisK_dim/P_sf"/>
</dbReference>
<dbReference type="InterPro" id="IPR050428">
    <property type="entry name" value="TCS_sensor_his_kinase"/>
</dbReference>
<evidence type="ECO:0000256" key="11">
    <source>
        <dbReference type="ARBA" id="ARBA00022989"/>
    </source>
</evidence>
<evidence type="ECO:0000256" key="2">
    <source>
        <dbReference type="ARBA" id="ARBA00004533"/>
    </source>
</evidence>
<dbReference type="GO" id="GO:0005886">
    <property type="term" value="C:plasma membrane"/>
    <property type="evidence" value="ECO:0007669"/>
    <property type="project" value="UniProtKB-SubCell"/>
</dbReference>
<dbReference type="AlphaFoldDB" id="A0A076PU81"/>
<evidence type="ECO:0000256" key="1">
    <source>
        <dbReference type="ARBA" id="ARBA00000085"/>
    </source>
</evidence>
<dbReference type="NCBIfam" id="TIGR01386">
    <property type="entry name" value="cztS_silS_copS"/>
    <property type="match status" value="1"/>
</dbReference>
<keyword evidence="4 14" id="KW-0997">Cell inner membrane</keyword>
<dbReference type="SUPFAM" id="SSF55874">
    <property type="entry name" value="ATPase domain of HSP90 chaperone/DNA topoisomerase II/histidine kinase"/>
    <property type="match status" value="1"/>
</dbReference>
<comment type="subcellular location">
    <subcellularLocation>
        <location evidence="2 14">Cell inner membrane</location>
    </subcellularLocation>
</comment>
<dbReference type="SMART" id="SM00388">
    <property type="entry name" value="HisKA"/>
    <property type="match status" value="1"/>
</dbReference>
<evidence type="ECO:0000256" key="12">
    <source>
        <dbReference type="ARBA" id="ARBA00023012"/>
    </source>
</evidence>
<dbReference type="CDD" id="cd00082">
    <property type="entry name" value="HisKA"/>
    <property type="match status" value="1"/>
</dbReference>
<accession>A0A076PU81</accession>
<keyword evidence="7 14" id="KW-0812">Transmembrane</keyword>
<dbReference type="HOGENOM" id="CLU_000445_89_6_4"/>
<dbReference type="InterPro" id="IPR003661">
    <property type="entry name" value="HisK_dim/P_dom"/>
</dbReference>
<name>A0A076PU81_COMTE</name>